<accession>A0A2I0J442</accession>
<feature type="region of interest" description="Disordered" evidence="1">
    <location>
        <begin position="166"/>
        <end position="197"/>
    </location>
</feature>
<protein>
    <submittedName>
        <fullName evidence="2">Uncharacterized protein</fullName>
    </submittedName>
</protein>
<name>A0A2I0J442_PUNGR</name>
<gene>
    <name evidence="2" type="ORF">CRG98_028628</name>
</gene>
<sequence>MPGLGNLSLGTPGLGPSSVRPMSLPLLTQRASLFSLDQSRMSFPLLVRGLGKPDLGLMSLPPFPTSLDPPGTGFRFNEPPPLSLVWARWPRPLFAKSGPVGSRPARFGSVESRPNEPRPFSPGHTSLPPSRRSRSAGSRLDKPPPFSPYLGLSGLGSTSLPLLIGSAPVGSRSVESRPDEPRPFSPTLSPWSLGCWV</sequence>
<keyword evidence="3" id="KW-1185">Reference proteome</keyword>
<reference evidence="2 3" key="1">
    <citation type="submission" date="2017-11" db="EMBL/GenBank/DDBJ databases">
        <title>De-novo sequencing of pomegranate (Punica granatum L.) genome.</title>
        <authorList>
            <person name="Akparov Z."/>
            <person name="Amiraslanov A."/>
            <person name="Hajiyeva S."/>
            <person name="Abbasov M."/>
            <person name="Kaur K."/>
            <person name="Hamwieh A."/>
            <person name="Solovyev V."/>
            <person name="Salamov A."/>
            <person name="Braich B."/>
            <person name="Kosarev P."/>
            <person name="Mahmoud A."/>
            <person name="Hajiyev E."/>
            <person name="Babayeva S."/>
            <person name="Izzatullayeva V."/>
            <person name="Mammadov A."/>
            <person name="Mammadov A."/>
            <person name="Sharifova S."/>
            <person name="Ojaghi J."/>
            <person name="Eynullazada K."/>
            <person name="Bayramov B."/>
            <person name="Abdulazimova A."/>
            <person name="Shahmuradov I."/>
        </authorList>
    </citation>
    <scope>NUCLEOTIDE SEQUENCE [LARGE SCALE GENOMIC DNA]</scope>
    <source>
        <strain evidence="3">cv. AG2017</strain>
        <tissue evidence="2">Leaf</tissue>
    </source>
</reference>
<dbReference type="AlphaFoldDB" id="A0A2I0J442"/>
<comment type="caution">
    <text evidence="2">The sequence shown here is derived from an EMBL/GenBank/DDBJ whole genome shotgun (WGS) entry which is preliminary data.</text>
</comment>
<dbReference type="EMBL" id="PGOL01002067">
    <property type="protein sequence ID" value="PKI51001.1"/>
    <property type="molecule type" value="Genomic_DNA"/>
</dbReference>
<organism evidence="2 3">
    <name type="scientific">Punica granatum</name>
    <name type="common">Pomegranate</name>
    <dbReference type="NCBI Taxonomy" id="22663"/>
    <lineage>
        <taxon>Eukaryota</taxon>
        <taxon>Viridiplantae</taxon>
        <taxon>Streptophyta</taxon>
        <taxon>Embryophyta</taxon>
        <taxon>Tracheophyta</taxon>
        <taxon>Spermatophyta</taxon>
        <taxon>Magnoliopsida</taxon>
        <taxon>eudicotyledons</taxon>
        <taxon>Gunneridae</taxon>
        <taxon>Pentapetalae</taxon>
        <taxon>rosids</taxon>
        <taxon>malvids</taxon>
        <taxon>Myrtales</taxon>
        <taxon>Lythraceae</taxon>
        <taxon>Punica</taxon>
    </lineage>
</organism>
<feature type="region of interest" description="Disordered" evidence="1">
    <location>
        <begin position="99"/>
        <end position="152"/>
    </location>
</feature>
<proteinExistence type="predicted"/>
<evidence type="ECO:0000256" key="1">
    <source>
        <dbReference type="SAM" id="MobiDB-lite"/>
    </source>
</evidence>
<evidence type="ECO:0000313" key="2">
    <source>
        <dbReference type="EMBL" id="PKI51001.1"/>
    </source>
</evidence>
<evidence type="ECO:0000313" key="3">
    <source>
        <dbReference type="Proteomes" id="UP000233551"/>
    </source>
</evidence>
<dbReference type="Proteomes" id="UP000233551">
    <property type="component" value="Unassembled WGS sequence"/>
</dbReference>